<evidence type="ECO:0000256" key="4">
    <source>
        <dbReference type="ARBA" id="ARBA00022723"/>
    </source>
</evidence>
<dbReference type="InterPro" id="IPR002678">
    <property type="entry name" value="DUF34/NIF3"/>
</dbReference>
<name>A0A3D8HEF9_9BACT</name>
<protein>
    <recommendedName>
        <fullName evidence="3 5">GTP cyclohydrolase 1 type 2 homolog</fullName>
    </recommendedName>
</protein>
<evidence type="ECO:0000256" key="3">
    <source>
        <dbReference type="ARBA" id="ARBA00022112"/>
    </source>
</evidence>
<dbReference type="InterPro" id="IPR015867">
    <property type="entry name" value="N-reg_PII/ATP_PRibTrfase_C"/>
</dbReference>
<feature type="binding site" evidence="6">
    <location>
        <position position="66"/>
    </location>
    <ligand>
        <name>a divalent metal cation</name>
        <dbReference type="ChEBI" id="CHEBI:60240"/>
        <label>1</label>
    </ligand>
</feature>
<dbReference type="RefSeq" id="WP_115499511.1">
    <property type="nucleotide sequence ID" value="NZ_JACRTI010000019.1"/>
</dbReference>
<dbReference type="PANTHER" id="PTHR13799">
    <property type="entry name" value="NGG1 INTERACTING FACTOR 3"/>
    <property type="match status" value="1"/>
</dbReference>
<dbReference type="FunFam" id="3.40.1390.30:FF:000001">
    <property type="entry name" value="GTP cyclohydrolase 1 type 2"/>
    <property type="match status" value="1"/>
</dbReference>
<evidence type="ECO:0000313" key="8">
    <source>
        <dbReference type="EMBL" id="RDU49328.1"/>
    </source>
</evidence>
<dbReference type="InterPro" id="IPR036069">
    <property type="entry name" value="DUF34/NIF3_sf"/>
</dbReference>
<dbReference type="Proteomes" id="UP000256321">
    <property type="component" value="Unassembled WGS sequence"/>
</dbReference>
<dbReference type="EMBL" id="QREV01000019">
    <property type="protein sequence ID" value="RDU49328.1"/>
    <property type="molecule type" value="Genomic_DNA"/>
</dbReference>
<reference evidence="7 10" key="2">
    <citation type="submission" date="2020-08" db="EMBL/GenBank/DDBJ databases">
        <title>Genome public.</title>
        <authorList>
            <person name="Liu C."/>
            <person name="Sun Q."/>
        </authorList>
    </citation>
    <scope>NUCLEOTIDE SEQUENCE [LARGE SCALE GENOMIC DNA]</scope>
    <source>
        <strain evidence="7 10">426_9</strain>
    </source>
</reference>
<dbReference type="FunFam" id="3.30.70.120:FF:000006">
    <property type="entry name" value="GTP cyclohydrolase 1 type 2 homolog"/>
    <property type="match status" value="1"/>
</dbReference>
<feature type="binding site" evidence="6">
    <location>
        <position position="328"/>
    </location>
    <ligand>
        <name>a divalent metal cation</name>
        <dbReference type="ChEBI" id="CHEBI:60240"/>
        <label>1</label>
    </ligand>
</feature>
<dbReference type="GO" id="GO:0005737">
    <property type="term" value="C:cytoplasm"/>
    <property type="evidence" value="ECO:0007669"/>
    <property type="project" value="TreeGrafter"/>
</dbReference>
<reference evidence="8 9" key="1">
    <citation type="submission" date="2018-07" db="EMBL/GenBank/DDBJ databases">
        <title>Parabacteroides acidifaciens nov. sp., isolated from human feces.</title>
        <authorList>
            <person name="Wang Y.J."/>
        </authorList>
    </citation>
    <scope>NUCLEOTIDE SEQUENCE [LARGE SCALE GENOMIC DNA]</scope>
    <source>
        <strain evidence="8 9">426-9</strain>
    </source>
</reference>
<proteinExistence type="inferred from homology"/>
<dbReference type="InterPro" id="IPR017221">
    <property type="entry name" value="DUF34/NIF3_bac"/>
</dbReference>
<dbReference type="EMBL" id="JACRTI010000019">
    <property type="protein sequence ID" value="MBC8601991.1"/>
    <property type="molecule type" value="Genomic_DNA"/>
</dbReference>
<dbReference type="Gene3D" id="3.30.70.120">
    <property type="match status" value="1"/>
</dbReference>
<evidence type="ECO:0000313" key="9">
    <source>
        <dbReference type="Proteomes" id="UP000256321"/>
    </source>
</evidence>
<comment type="similarity">
    <text evidence="1 5">Belongs to the GTP cyclohydrolase I type 2/NIF3 family.</text>
</comment>
<feature type="binding site" evidence="6">
    <location>
        <position position="65"/>
    </location>
    <ligand>
        <name>a divalent metal cation</name>
        <dbReference type="ChEBI" id="CHEBI:60240"/>
        <label>1</label>
    </ligand>
</feature>
<keyword evidence="4 5" id="KW-0479">Metal-binding</keyword>
<dbReference type="PIRSF" id="PIRSF037489">
    <property type="entry name" value="UCP037489_NIF3_YqfO"/>
    <property type="match status" value="1"/>
</dbReference>
<dbReference type="Pfam" id="PF01784">
    <property type="entry name" value="DUF34_NIF3"/>
    <property type="match status" value="1"/>
</dbReference>
<feature type="binding site" evidence="6">
    <location>
        <position position="104"/>
    </location>
    <ligand>
        <name>a divalent metal cation</name>
        <dbReference type="ChEBI" id="CHEBI:60240"/>
        <label>1</label>
    </ligand>
</feature>
<accession>A0A3D8HEF9</accession>
<evidence type="ECO:0000313" key="7">
    <source>
        <dbReference type="EMBL" id="MBC8601991.1"/>
    </source>
</evidence>
<dbReference type="NCBIfam" id="TIGR00486">
    <property type="entry name" value="YbgI_SA1388"/>
    <property type="match status" value="1"/>
</dbReference>
<organism evidence="8 9">
    <name type="scientific">Parabacteroides acidifaciens</name>
    <dbReference type="NCBI Taxonomy" id="2290935"/>
    <lineage>
        <taxon>Bacteria</taxon>
        <taxon>Pseudomonadati</taxon>
        <taxon>Bacteroidota</taxon>
        <taxon>Bacteroidia</taxon>
        <taxon>Bacteroidales</taxon>
        <taxon>Tannerellaceae</taxon>
        <taxon>Parabacteroides</taxon>
    </lineage>
</organism>
<dbReference type="Gene3D" id="3.40.1390.30">
    <property type="entry name" value="NIF3 (NGG1p interacting factor 3)-like"/>
    <property type="match status" value="1"/>
</dbReference>
<sequence length="365" mass="40016">MVRVKDILKEIEQYAPLPLQESFDNAGVQVGDVNQPATGALLCLDVTEEVVDEAIEAGCNLIISHHPLAFKAFKSLTGSTYIERCMMKACKYDLVVYAAHTNLDNAAGGVNFRLAELIGLENVRVLSPQKGALLKLVTFVPEAYAELVRTTLFNAGAGTIGDYDSCSFNLPGSGTFRAGEGTNPFCGEIGELHVEPEVRIEMVLPAFRKSTVTRALLSVHPYEEPVFDFYSLDNAWDQVGSGVVGELPEEEDELGFLQRIKDLFQVGCVKHSALTGKLIREVALCGGSGAFLIKDAISYGADVFITGEAKYNDFYDVEDRILLAVIGHYESEVCTKDIFYKIISKKFPTFAVHFSNVNSNPVKYL</sequence>
<feature type="binding site" evidence="6">
    <location>
        <position position="332"/>
    </location>
    <ligand>
        <name>a divalent metal cation</name>
        <dbReference type="ChEBI" id="CHEBI:60240"/>
        <label>1</label>
    </ligand>
</feature>
<dbReference type="GO" id="GO:0046872">
    <property type="term" value="F:metal ion binding"/>
    <property type="evidence" value="ECO:0007669"/>
    <property type="project" value="UniProtKB-UniRule"/>
</dbReference>
<keyword evidence="10" id="KW-1185">Reference proteome</keyword>
<dbReference type="SUPFAM" id="SSF102705">
    <property type="entry name" value="NIF3 (NGG1p interacting factor 3)-like"/>
    <property type="match status" value="1"/>
</dbReference>
<comment type="subunit">
    <text evidence="2">Homohexamer.</text>
</comment>
<dbReference type="PANTHER" id="PTHR13799:SF14">
    <property type="entry name" value="GTP CYCLOHYDROLASE 1 TYPE 2 HOMOLOG"/>
    <property type="match status" value="1"/>
</dbReference>
<evidence type="ECO:0000313" key="10">
    <source>
        <dbReference type="Proteomes" id="UP000629596"/>
    </source>
</evidence>
<evidence type="ECO:0000256" key="6">
    <source>
        <dbReference type="PIRSR" id="PIRSR602678-1"/>
    </source>
</evidence>
<evidence type="ECO:0000256" key="5">
    <source>
        <dbReference type="PIRNR" id="PIRNR037489"/>
    </source>
</evidence>
<comment type="caution">
    <text evidence="8">The sequence shown here is derived from an EMBL/GenBank/DDBJ whole genome shotgun (WGS) entry which is preliminary data.</text>
</comment>
<gene>
    <name evidence="8" type="ORF">DWU89_09950</name>
    <name evidence="7" type="ORF">H8784_09710</name>
</gene>
<evidence type="ECO:0000256" key="2">
    <source>
        <dbReference type="ARBA" id="ARBA00011643"/>
    </source>
</evidence>
<evidence type="ECO:0000256" key="1">
    <source>
        <dbReference type="ARBA" id="ARBA00006964"/>
    </source>
</evidence>
<dbReference type="Proteomes" id="UP000629596">
    <property type="component" value="Unassembled WGS sequence"/>
</dbReference>
<dbReference type="AlphaFoldDB" id="A0A3D8HEF9"/>